<evidence type="ECO:0000256" key="16">
    <source>
        <dbReference type="ARBA" id="ARBA00023136"/>
    </source>
</evidence>
<evidence type="ECO:0000256" key="12">
    <source>
        <dbReference type="ARBA" id="ARBA00022753"/>
    </source>
</evidence>
<evidence type="ECO:0000313" key="30">
    <source>
        <dbReference type="Ensembl" id="ENSMUSP00000110268.2"/>
    </source>
</evidence>
<evidence type="ECO:0000256" key="25">
    <source>
        <dbReference type="ARBA" id="ARBA00046801"/>
    </source>
</evidence>
<evidence type="ECO:0000256" key="6">
    <source>
        <dbReference type="ARBA" id="ARBA00004603"/>
    </source>
</evidence>
<dbReference type="PROSITE" id="PS00383">
    <property type="entry name" value="TYR_PHOSPHATASE_1"/>
    <property type="match status" value="1"/>
</dbReference>
<dbReference type="GO" id="GO:0030017">
    <property type="term" value="C:sarcomere"/>
    <property type="evidence" value="ECO:0007669"/>
    <property type="project" value="UniProtKB-SubCell"/>
</dbReference>
<dbReference type="GO" id="GO:0052629">
    <property type="term" value="F:phosphatidylinositol-3,5-bisphosphate 3-phosphatase activity"/>
    <property type="evidence" value="ECO:0007669"/>
    <property type="project" value="UniProtKB-EC"/>
</dbReference>
<dbReference type="InterPro" id="IPR029021">
    <property type="entry name" value="Prot-tyrosine_phosphatase-like"/>
</dbReference>
<evidence type="ECO:0000313" key="31">
    <source>
        <dbReference type="MGI" id="MGI:1099452"/>
    </source>
</evidence>
<evidence type="ECO:0000256" key="2">
    <source>
        <dbReference type="ARBA" id="ARBA00004202"/>
    </source>
</evidence>
<dbReference type="Gene3D" id="2.30.29.30">
    <property type="entry name" value="Pleckstrin-homology domain (PH domain)/Phosphotyrosine-binding domain (PTB)"/>
    <property type="match status" value="1"/>
</dbReference>
<dbReference type="Proteomes" id="UP000000589">
    <property type="component" value="Chromosome X"/>
</dbReference>
<name>B1AW21_MOUSE</name>
<proteinExistence type="evidence at protein level"/>
<evidence type="ECO:0000256" key="21">
    <source>
        <dbReference type="ARBA" id="ARBA00031219"/>
    </source>
</evidence>
<dbReference type="UCSC" id="uc012hjq.1">
    <property type="organism name" value="mouse"/>
</dbReference>
<comment type="catalytic activity">
    <reaction evidence="23">
        <text>a 1,2-diacyl-sn-glycero-3-phospho-(1D-myo-inositol-3-phosphate) + H2O = a 1,2-diacyl-sn-glycero-3-phospho-(1D-myo-inositol) + phosphate</text>
        <dbReference type="Rhea" id="RHEA:12316"/>
        <dbReference type="ChEBI" id="CHEBI:15377"/>
        <dbReference type="ChEBI" id="CHEBI:43474"/>
        <dbReference type="ChEBI" id="CHEBI:57880"/>
        <dbReference type="ChEBI" id="CHEBI:58088"/>
    </reaction>
</comment>
<dbReference type="SUPFAM" id="SSF50729">
    <property type="entry name" value="PH domain-like"/>
    <property type="match status" value="1"/>
</dbReference>
<dbReference type="GO" id="GO:0005770">
    <property type="term" value="C:late endosome"/>
    <property type="evidence" value="ECO:0007669"/>
    <property type="project" value="UniProtKB-SubCell"/>
</dbReference>
<dbReference type="PANTHER" id="PTHR10807">
    <property type="entry name" value="MYOTUBULARIN-RELATED"/>
    <property type="match status" value="1"/>
</dbReference>
<keyword evidence="12" id="KW-0967">Endosome</keyword>
<evidence type="ECO:0000256" key="17">
    <source>
        <dbReference type="ARBA" id="ARBA00023273"/>
    </source>
</evidence>
<feature type="domain" description="Myotubularin phosphatase" evidence="29">
    <location>
        <begin position="163"/>
        <end position="507"/>
    </location>
</feature>
<dbReference type="Pfam" id="PF06602">
    <property type="entry name" value="Myotub-related"/>
    <property type="match status" value="2"/>
</dbReference>
<evidence type="ECO:0000256" key="22">
    <source>
        <dbReference type="ARBA" id="ARBA00032571"/>
    </source>
</evidence>
<dbReference type="SMART" id="SM00404">
    <property type="entry name" value="PTPc_motif"/>
    <property type="match status" value="1"/>
</dbReference>
<dbReference type="DNASU" id="17772"/>
<dbReference type="BioGRID-ORCS" id="17772">
    <property type="hits" value="1 hit in 81 CRISPR screens"/>
</dbReference>
<comment type="subunit">
    <text evidence="25">Heterodimer with MTMR12. Interacts with KMT2A/MLL1 (via SET domain). Interacts with DES in skeletal muscle but not in cardiac muscle. Interacts with SPEG.</text>
</comment>
<dbReference type="VEuPathDB" id="HostDB:ENSMUSG00000031337"/>
<dbReference type="RefSeq" id="NP_001157664.1">
    <property type="nucleotide sequence ID" value="NM_001164192.2"/>
</dbReference>
<gene>
    <name evidence="30 31" type="primary">Mtm1</name>
</gene>
<keyword evidence="16" id="KW-0472">Membrane</keyword>
<evidence type="ECO:0000256" key="4">
    <source>
        <dbReference type="ARBA" id="ARBA00004466"/>
    </source>
</evidence>
<evidence type="ECO:0000256" key="19">
    <source>
        <dbReference type="ARBA" id="ARBA00023712"/>
    </source>
</evidence>
<dbReference type="Antibodypedia" id="544">
    <property type="antibodies" value="317 antibodies from 35 providers"/>
</dbReference>
<feature type="binding site" evidence="27">
    <location>
        <begin position="375"/>
        <end position="381"/>
    </location>
    <ligand>
        <name>substrate</name>
    </ligand>
</feature>
<dbReference type="InterPro" id="IPR016130">
    <property type="entry name" value="Tyr_Pase_AS"/>
</dbReference>
<evidence type="ECO:0000256" key="15">
    <source>
        <dbReference type="ARBA" id="ARBA00023098"/>
    </source>
</evidence>
<evidence type="ECO:0000259" key="28">
    <source>
        <dbReference type="PROSITE" id="PS50056"/>
    </source>
</evidence>
<sequence>MASASASKYNSHSLENESIKKVSQDGVSQDVSETVPRLPGELLITEKEVIYICPFNGPIKGRVYITNYRLYLRSLETDSALILDVPLGVISRIEKMGGATSRGENSYGLDITCKDLRNLRFALKQEGHSRRDMFEILVKHAFPLAHNLPLFAFVNEEKFNVDGWTVYNPVEEYRRQGLPNHHWRISFINKCYELCETYPALLVVPYRTSDDDLRRIATFRSRNRLPVLSWIHPENKMVIMRCSQPLVGMSGKRNKDDEKYLDVIRETNKQTSKLMIYDARPSVNAVANKATGGGYESDDAYQNSELSFLDIHNIHVMRESLKKVKDIVYPNIEESHWLSSLESTHWLEHIKLVLTGAIQVADQVSSGKSSVLVHCSDGWDRTAQLTSLAMLMLDSFYRTIEGFEILVQKEWISFGHKFASFPTAFEFNEGFLITVLDHLYSCRFGTFLFNCDSARERQKLTERTVSLWSLINSNKDKFKNPFYTKEINRVLYPVASMRHLELWVNYYIRWNPRVKQQQPNPVEQRYMELLALRDDYIKRLEELQLANSAKLADAPASTSSSSQMVPHVQTHF</sequence>
<evidence type="ECO:0000256" key="8">
    <source>
        <dbReference type="ARBA" id="ARBA00012903"/>
    </source>
</evidence>
<comment type="catalytic activity">
    <reaction evidence="1">
        <text>a 1,2-diacyl-sn-glycero-3-phospho-(1D-myo-inositol-3,5-bisphosphate) + H2O = a 1,2-diacyl-sn-glycero-3-phospho-(1D-myo-inositol-5-phosphate) + phosphate</text>
        <dbReference type="Rhea" id="RHEA:39019"/>
        <dbReference type="ChEBI" id="CHEBI:15377"/>
        <dbReference type="ChEBI" id="CHEBI:43474"/>
        <dbReference type="ChEBI" id="CHEBI:57795"/>
        <dbReference type="ChEBI" id="CHEBI:57923"/>
        <dbReference type="EC" id="3.1.3.95"/>
    </reaction>
</comment>
<evidence type="ECO:0000256" key="1">
    <source>
        <dbReference type="ARBA" id="ARBA00001669"/>
    </source>
</evidence>
<comment type="catalytic activity">
    <reaction evidence="20">
        <text>1,2-dioctanoyl-sn-glycero-3-phospho-(1-D-myo-inositol-3-phosphate) + H2O = 1,2-dioctanoyl-sn-glycero-3-phospho-(1D-myo-inositol) + phosphate</text>
        <dbReference type="Rhea" id="RHEA:42328"/>
        <dbReference type="ChEBI" id="CHEBI:15377"/>
        <dbReference type="ChEBI" id="CHEBI:43474"/>
        <dbReference type="ChEBI" id="CHEBI:65221"/>
        <dbReference type="ChEBI" id="CHEBI:78934"/>
    </reaction>
</comment>
<keyword evidence="32" id="KW-1185">Reference proteome</keyword>
<dbReference type="OrthoDB" id="271628at2759"/>
<evidence type="ECO:0007829" key="35">
    <source>
        <dbReference type="PubMed" id="21183079"/>
    </source>
</evidence>
<comment type="catalytic activity">
    <reaction evidence="19">
        <text>1,2-dioctanoyl-sn-glycero-3-phospho-(1D-myo-inositol-3,5-bisphosphate) + H2O = 1,2-dioctanoyl-sn-glycero-3-phospho-(1D-myo-inositol-5-phosphate) + phosphate</text>
        <dbReference type="Rhea" id="RHEA:45632"/>
        <dbReference type="ChEBI" id="CHEBI:15377"/>
        <dbReference type="ChEBI" id="CHEBI:43474"/>
        <dbReference type="ChEBI" id="CHEBI:78911"/>
        <dbReference type="ChEBI" id="CHEBI:85342"/>
    </reaction>
</comment>
<feature type="active site" description="Phosphocysteine intermediate" evidence="26">
    <location>
        <position position="375"/>
    </location>
</feature>
<dbReference type="Ensembl" id="ENSMUST00000114621.8">
    <property type="protein sequence ID" value="ENSMUSP00000110268.2"/>
    <property type="gene ID" value="ENSMUSG00000031337.17"/>
</dbReference>
<reference evidence="30 32" key="1">
    <citation type="journal article" date="2009" name="PLoS Biol.">
        <title>Lineage-specific biology revealed by a finished genome assembly of the mouse.</title>
        <authorList>
            <consortium name="Mouse Genome Sequencing Consortium"/>
            <person name="Church D.M."/>
            <person name="Goodstadt L."/>
            <person name="Hillier L.W."/>
            <person name="Zody M.C."/>
            <person name="Goldstein S."/>
            <person name="She X."/>
            <person name="Bult C.J."/>
            <person name="Agarwala R."/>
            <person name="Cherry J.L."/>
            <person name="DiCuccio M."/>
            <person name="Hlavina W."/>
            <person name="Kapustin Y."/>
            <person name="Meric P."/>
            <person name="Maglott D."/>
            <person name="Birtle Z."/>
            <person name="Marques A.C."/>
            <person name="Graves T."/>
            <person name="Zhou S."/>
            <person name="Teague B."/>
            <person name="Potamousis K."/>
            <person name="Churas C."/>
            <person name="Place M."/>
            <person name="Herschleb J."/>
            <person name="Runnheim R."/>
            <person name="Forrest D."/>
            <person name="Amos-Landgraf J."/>
            <person name="Schwartz D.C."/>
            <person name="Cheng Z."/>
            <person name="Lindblad-Toh K."/>
            <person name="Eichler E.E."/>
            <person name="Ponting C.P."/>
        </authorList>
    </citation>
    <scope>NUCLEOTIDE SEQUENCE [LARGE SCALE GENOMIC DNA]</scope>
    <source>
        <strain evidence="30 32">C57BL/6J</strain>
    </source>
</reference>
<dbReference type="InterPro" id="IPR011993">
    <property type="entry name" value="PH-like_dom_sf"/>
</dbReference>
<keyword evidence="14" id="KW-0904">Protein phosphatase</keyword>
<dbReference type="FunFam" id="2.30.29.30:FF:000038">
    <property type="entry name" value="Myotubularin 1, isoform CRA_a"/>
    <property type="match status" value="1"/>
</dbReference>
<evidence type="ECO:0000256" key="26">
    <source>
        <dbReference type="PIRSR" id="PIRSR630564-1"/>
    </source>
</evidence>
<dbReference type="InterPro" id="IPR004182">
    <property type="entry name" value="GRAM"/>
</dbReference>
<keyword evidence="10" id="KW-1003">Cell membrane</keyword>
<dbReference type="EC" id="3.1.3.95" evidence="8"/>
<dbReference type="MGI" id="MGI:1099452">
    <property type="gene designation" value="Mtm1"/>
</dbReference>
<keyword evidence="13" id="KW-0378">Hydrolase</keyword>
<dbReference type="PROSITE" id="PS51339">
    <property type="entry name" value="PPASE_MYOTUBULARIN"/>
    <property type="match status" value="1"/>
</dbReference>
<comment type="subcellular location">
    <subcellularLocation>
        <location evidence="2">Cell membrane</location>
        <topology evidence="2">Peripheral membrane protein</topology>
    </subcellularLocation>
    <subcellularLocation>
        <location evidence="5">Cell projection</location>
        <location evidence="5">Filopodium</location>
    </subcellularLocation>
    <subcellularLocation>
        <location evidence="4">Cell projection</location>
        <location evidence="4">Ruffle</location>
    </subcellularLocation>
    <subcellularLocation>
        <location evidence="3">Cytoplasm</location>
        <location evidence="3">Myofibril</location>
        <location evidence="3">Sarcomere</location>
    </subcellularLocation>
    <subcellularLocation>
        <location evidence="6">Late endosome</location>
    </subcellularLocation>
</comment>
<evidence type="ECO:0000256" key="7">
    <source>
        <dbReference type="ARBA" id="ARBA00007471"/>
    </source>
</evidence>
<feature type="domain" description="Tyrosine specific protein phosphatases" evidence="28">
    <location>
        <begin position="344"/>
        <end position="406"/>
    </location>
</feature>
<dbReference type="CTD" id="4534"/>
<organism evidence="30 32">
    <name type="scientific">Mus musculus</name>
    <name type="common">Mouse</name>
    <dbReference type="NCBI Taxonomy" id="10090"/>
    <lineage>
        <taxon>Eukaryota</taxon>
        <taxon>Metazoa</taxon>
        <taxon>Chordata</taxon>
        <taxon>Craniata</taxon>
        <taxon>Vertebrata</taxon>
        <taxon>Euteleostomi</taxon>
        <taxon>Mammalia</taxon>
        <taxon>Eutheria</taxon>
        <taxon>Euarchontoglires</taxon>
        <taxon>Glires</taxon>
        <taxon>Rodentia</taxon>
        <taxon>Myomorpha</taxon>
        <taxon>Muroidea</taxon>
        <taxon>Muridae</taxon>
        <taxon>Murinae</taxon>
        <taxon>Mus</taxon>
        <taxon>Mus</taxon>
    </lineage>
</organism>
<evidence type="ECO:0000259" key="29">
    <source>
        <dbReference type="PROSITE" id="PS51339"/>
    </source>
</evidence>
<reference evidence="30" key="4">
    <citation type="submission" date="2025-05" db="UniProtKB">
        <authorList>
            <consortium name="Ensembl"/>
        </authorList>
    </citation>
    <scope>IDENTIFICATION</scope>
    <source>
        <strain evidence="30">C57BL/6J</strain>
    </source>
</reference>
<keyword evidence="33 34" id="KW-1267">Proteomics identification</keyword>
<evidence type="ECO:0007829" key="33">
    <source>
        <dbReference type="PeptideAtlas" id="B1AW21"/>
    </source>
</evidence>
<reference evidence="35" key="2">
    <citation type="journal article" date="2010" name="Cell">
        <title>A tissue-specific atlas of mouse protein phosphorylation and expression.</title>
        <authorList>
            <person name="Huttlin E.L."/>
            <person name="Jedrychowski M.P."/>
            <person name="Elias J.E."/>
            <person name="Goswami T."/>
            <person name="Rad R."/>
            <person name="Beausoleil S.A."/>
            <person name="Villen J."/>
            <person name="Haas W."/>
            <person name="Sowa M.E."/>
            <person name="Gygi S.P."/>
        </authorList>
    </citation>
    <scope>IDENTIFICATION BY MASS SPECTROMETRY [LARGE SCALE ANALYSIS]</scope>
</reference>
<dbReference type="InterPro" id="IPR030564">
    <property type="entry name" value="Myotubularin"/>
</dbReference>
<dbReference type="GO" id="GO:0005886">
    <property type="term" value="C:plasma membrane"/>
    <property type="evidence" value="ECO:0007669"/>
    <property type="project" value="UniProtKB-SubCell"/>
</dbReference>
<dbReference type="Ensembl" id="ENSMUST00000025391.11">
    <property type="protein sequence ID" value="ENSMUSP00000025391.5"/>
    <property type="gene ID" value="ENSMUSG00000031337.17"/>
</dbReference>
<dbReference type="SUPFAM" id="SSF52799">
    <property type="entry name" value="(Phosphotyrosine protein) phosphatases II"/>
    <property type="match status" value="1"/>
</dbReference>
<reference evidence="30" key="3">
    <citation type="journal article" date="2011" name="PLoS Biol.">
        <title>Modernizing reference genome assemblies.</title>
        <authorList>
            <person name="Church D.M."/>
            <person name="Schneider V.A."/>
            <person name="Graves T."/>
            <person name="Auger K."/>
            <person name="Cunningham F."/>
            <person name="Bouk N."/>
            <person name="Chen H.C."/>
            <person name="Agarwala R."/>
            <person name="McLaren W.M."/>
            <person name="Ritchie G.R."/>
            <person name="Albracht D."/>
            <person name="Kremitzki M."/>
            <person name="Rock S."/>
            <person name="Kotkiewicz H."/>
            <person name="Kremitzki C."/>
            <person name="Wollam A."/>
            <person name="Trani L."/>
            <person name="Fulton L."/>
            <person name="Fulton R."/>
            <person name="Matthews L."/>
            <person name="Whitehead S."/>
            <person name="Chow W."/>
            <person name="Torrance J."/>
            <person name="Dunn M."/>
            <person name="Harden G."/>
            <person name="Threadgold G."/>
            <person name="Wood J."/>
            <person name="Collins J."/>
            <person name="Heath P."/>
            <person name="Griffiths G."/>
            <person name="Pelan S."/>
            <person name="Grafham D."/>
            <person name="Eichler E.E."/>
            <person name="Weinstock G."/>
            <person name="Mardis E.R."/>
            <person name="Wilson R.K."/>
            <person name="Howe K."/>
            <person name="Flicek P."/>
            <person name="Hubbard T."/>
        </authorList>
    </citation>
    <scope>NUCLEOTIDE SEQUENCE [LARGE SCALE GENOMIC DNA]</scope>
    <source>
        <strain evidence="30">C57BL/6J</strain>
    </source>
</reference>
<keyword evidence="11" id="KW-0963">Cytoplasm</keyword>
<evidence type="ECO:0000256" key="24">
    <source>
        <dbReference type="ARBA" id="ARBA00045596"/>
    </source>
</evidence>
<evidence type="ECO:0000313" key="32">
    <source>
        <dbReference type="Proteomes" id="UP000000589"/>
    </source>
</evidence>
<dbReference type="SMART" id="SM00568">
    <property type="entry name" value="GRAM"/>
    <property type="match status" value="1"/>
</dbReference>
<dbReference type="AGR" id="MGI:1099452"/>
<dbReference type="Pfam" id="PF02893">
    <property type="entry name" value="GRAM"/>
    <property type="match status" value="1"/>
</dbReference>
<comment type="function">
    <text evidence="24">Lipid phosphatase which dephosphorylates phosphatidylinositol 3-monophosphate (PI3P) and phosphatidylinositol 3,5-bisphosphate (PI(3,5)P2). Has also been shown to dephosphorylate phosphotyrosine- and phosphoserine-containing peptides. Negatively regulates EGFR degradation through regulation of EGFR trafficking from the late endosome to the lysosome. Plays a role in vacuolar formation and morphology. Regulates desmin intermediate filament assembly and architecture. Plays a role in mitochondrial morphology and positioning. Required for skeletal muscle maintenance but not for myogenesis. In skeletal muscles, stabilizes MTMR12 protein levels.</text>
</comment>
<comment type="catalytic activity">
    <reaction evidence="18">
        <text>1,2-dihexadecanoyl-sn-glycero-3-phospho-(1D-myo-inositol-3,5-bisphosphate) + H2O = 1,2-dihexadecanoyl-sn-glycero-3-phospho-(1D-myo-inositol-5-phosphate) + phosphate</text>
        <dbReference type="Rhea" id="RHEA:45636"/>
        <dbReference type="ChEBI" id="CHEBI:15377"/>
        <dbReference type="ChEBI" id="CHEBI:43474"/>
        <dbReference type="ChEBI" id="CHEBI:78994"/>
        <dbReference type="ChEBI" id="CHEBI:84968"/>
    </reaction>
</comment>
<dbReference type="GeneID" id="17772"/>
<evidence type="ECO:0000256" key="5">
    <source>
        <dbReference type="ARBA" id="ARBA00004486"/>
    </source>
</evidence>
<protein>
    <recommendedName>
        <fullName evidence="9">Myotubularin</fullName>
        <ecNumber evidence="8">3.1.3.95</ecNumber>
    </recommendedName>
    <alternativeName>
        <fullName evidence="22">Phosphatidylinositol-3,5-bisphosphate 3-phosphatase</fullName>
    </alternativeName>
    <alternativeName>
        <fullName evidence="21">Phosphatidylinositol-3-phosphate phosphatase</fullName>
    </alternativeName>
</protein>
<evidence type="ECO:0000256" key="23">
    <source>
        <dbReference type="ARBA" id="ARBA00045080"/>
    </source>
</evidence>
<evidence type="ECO:0007829" key="34">
    <source>
        <dbReference type="ProteomicsDB" id="B1AW21"/>
    </source>
</evidence>
<evidence type="ECO:0000256" key="20">
    <source>
        <dbReference type="ARBA" id="ARBA00023732"/>
    </source>
</evidence>
<dbReference type="GeneTree" id="ENSGT00940000157029"/>
<evidence type="ECO:0000256" key="27">
    <source>
        <dbReference type="PIRSR" id="PIRSR630564-2"/>
    </source>
</evidence>
<dbReference type="InterPro" id="IPR000387">
    <property type="entry name" value="Tyr_Pase_dom"/>
</dbReference>
<dbReference type="GO" id="GO:0004721">
    <property type="term" value="F:phosphoprotein phosphatase activity"/>
    <property type="evidence" value="ECO:0007669"/>
    <property type="project" value="UniProtKB-KW"/>
</dbReference>
<dbReference type="AlphaFoldDB" id="B1AW21"/>
<comment type="similarity">
    <text evidence="7">Belongs to the protein-tyrosine phosphatase family. Non-receptor class myotubularin subfamily.</text>
</comment>
<keyword evidence="17" id="KW-0966">Cell projection</keyword>
<dbReference type="GO" id="GO:0030175">
    <property type="term" value="C:filopodium"/>
    <property type="evidence" value="ECO:0007669"/>
    <property type="project" value="UniProtKB-SubCell"/>
</dbReference>
<dbReference type="SMR" id="B1AW21"/>
<dbReference type="PROSITE" id="PS50056">
    <property type="entry name" value="TYR_PHOSPHATASE_2"/>
    <property type="match status" value="1"/>
</dbReference>
<evidence type="ECO:0000256" key="3">
    <source>
        <dbReference type="ARBA" id="ARBA00004204"/>
    </source>
</evidence>
<dbReference type="InterPro" id="IPR010569">
    <property type="entry name" value="Myotubularin-like_Pase_dom"/>
</dbReference>
<dbReference type="InterPro" id="IPR003595">
    <property type="entry name" value="Tyr_Pase_cat"/>
</dbReference>
<evidence type="ECO:0000256" key="14">
    <source>
        <dbReference type="ARBA" id="ARBA00022912"/>
    </source>
</evidence>
<keyword evidence="15" id="KW-0443">Lipid metabolism</keyword>
<dbReference type="GO" id="GO:0001726">
    <property type="term" value="C:ruffle"/>
    <property type="evidence" value="ECO:0007669"/>
    <property type="project" value="UniProtKB-SubCell"/>
</dbReference>
<evidence type="ECO:0000256" key="9">
    <source>
        <dbReference type="ARBA" id="ARBA00016293"/>
    </source>
</evidence>
<evidence type="ECO:0000256" key="11">
    <source>
        <dbReference type="ARBA" id="ARBA00022490"/>
    </source>
</evidence>
<dbReference type="ExpressionAtlas" id="B1AW21">
    <property type="expression patterns" value="baseline and differential"/>
</dbReference>
<evidence type="ECO:0000256" key="10">
    <source>
        <dbReference type="ARBA" id="ARBA00022475"/>
    </source>
</evidence>
<dbReference type="PANTHER" id="PTHR10807:SF69">
    <property type="entry name" value="MYOTUBULARIN"/>
    <property type="match status" value="1"/>
</dbReference>
<feature type="binding site" evidence="27">
    <location>
        <begin position="313"/>
        <end position="314"/>
    </location>
    <ligand>
        <name>substrate</name>
    </ligand>
</feature>
<evidence type="ECO:0000256" key="13">
    <source>
        <dbReference type="ARBA" id="ARBA00022801"/>
    </source>
</evidence>
<accession>B1AW21</accession>
<dbReference type="ProteomicsDB" id="331072"/>
<evidence type="ECO:0000256" key="18">
    <source>
        <dbReference type="ARBA" id="ARBA00023672"/>
    </source>
</evidence>
<dbReference type="GO" id="GO:0006629">
    <property type="term" value="P:lipid metabolic process"/>
    <property type="evidence" value="ECO:0007669"/>
    <property type="project" value="UniProtKB-KW"/>
</dbReference>
<dbReference type="Bgee" id="ENSMUSG00000031337">
    <property type="expression patterns" value="Expressed in left colon and 235 other cell types or tissues"/>
</dbReference>